<evidence type="ECO:0000256" key="1">
    <source>
        <dbReference type="SAM" id="MobiDB-lite"/>
    </source>
</evidence>
<feature type="transmembrane region" description="Helical" evidence="2">
    <location>
        <begin position="22"/>
        <end position="47"/>
    </location>
</feature>
<dbReference type="AlphaFoldDB" id="A0A7E4UN66"/>
<feature type="region of interest" description="Disordered" evidence="1">
    <location>
        <begin position="53"/>
        <end position="122"/>
    </location>
</feature>
<evidence type="ECO:0000256" key="2">
    <source>
        <dbReference type="SAM" id="Phobius"/>
    </source>
</evidence>
<keyword evidence="2" id="KW-1133">Transmembrane helix</keyword>
<proteinExistence type="predicted"/>
<evidence type="ECO:0000313" key="3">
    <source>
        <dbReference type="Proteomes" id="UP000492821"/>
    </source>
</evidence>
<name>A0A7E4UN66_PANRE</name>
<accession>A0A7E4UN66</accession>
<reference evidence="3" key="1">
    <citation type="journal article" date="2013" name="Genetics">
        <title>The draft genome and transcriptome of Panagrellus redivivus are shaped by the harsh demands of a free-living lifestyle.</title>
        <authorList>
            <person name="Srinivasan J."/>
            <person name="Dillman A.R."/>
            <person name="Macchietto M.G."/>
            <person name="Heikkinen L."/>
            <person name="Lakso M."/>
            <person name="Fracchia K.M."/>
            <person name="Antoshechkin I."/>
            <person name="Mortazavi A."/>
            <person name="Wong G."/>
            <person name="Sternberg P.W."/>
        </authorList>
    </citation>
    <scope>NUCLEOTIDE SEQUENCE [LARGE SCALE GENOMIC DNA]</scope>
    <source>
        <strain evidence="3">MT8872</strain>
    </source>
</reference>
<reference evidence="4" key="2">
    <citation type="submission" date="2020-10" db="UniProtKB">
        <authorList>
            <consortium name="WormBaseParasite"/>
        </authorList>
    </citation>
    <scope>IDENTIFICATION</scope>
</reference>
<feature type="compositionally biased region" description="Low complexity" evidence="1">
    <location>
        <begin position="111"/>
        <end position="122"/>
    </location>
</feature>
<dbReference type="Proteomes" id="UP000492821">
    <property type="component" value="Unassembled WGS sequence"/>
</dbReference>
<organism evidence="3 4">
    <name type="scientific">Panagrellus redivivus</name>
    <name type="common">Microworm</name>
    <dbReference type="NCBI Taxonomy" id="6233"/>
    <lineage>
        <taxon>Eukaryota</taxon>
        <taxon>Metazoa</taxon>
        <taxon>Ecdysozoa</taxon>
        <taxon>Nematoda</taxon>
        <taxon>Chromadorea</taxon>
        <taxon>Rhabditida</taxon>
        <taxon>Tylenchina</taxon>
        <taxon>Panagrolaimomorpha</taxon>
        <taxon>Panagrolaimoidea</taxon>
        <taxon>Panagrolaimidae</taxon>
        <taxon>Panagrellus</taxon>
    </lineage>
</organism>
<keyword evidence="2" id="KW-0472">Membrane</keyword>
<dbReference type="WBParaSite" id="Pan_g10459.t1">
    <property type="protein sequence ID" value="Pan_g10459.t1"/>
    <property type="gene ID" value="Pan_g10459"/>
</dbReference>
<sequence length="122" mass="12899">MSDPLTTTSATKLHDEPGVRPATIIIAVVFGLLLIGLCIGFLVFAYFKIRKQPEKKDPESADAGNNEAPKADEAAPVPEPQPAVRQENHPSTFCEGSGVGSQAVLPSKEQVSVSNVSNVTNN</sequence>
<protein>
    <submittedName>
        <fullName evidence="4">Uncharacterized protein</fullName>
    </submittedName>
</protein>
<evidence type="ECO:0000313" key="4">
    <source>
        <dbReference type="WBParaSite" id="Pan_g10459.t1"/>
    </source>
</evidence>
<keyword evidence="2" id="KW-0812">Transmembrane</keyword>
<keyword evidence="3" id="KW-1185">Reference proteome</keyword>